<sequence length="409" mass="45363">MSSTRYSPVARDPSSPMSQSSRLSSEMDDNVQSPVAVDEKMEPMPVKKTSTTALYILFWILMSNMTILFNKWLIDTQEFRFPIMLTCWHLVFATIATQILARTTTLLDSRKKIPITPRIYAKSILPIGIFYSGSLVCSNIVYLYLSVPFIQILKAGAPIAVLFTSWAFRVAEPSWASFLNVLWIFAGVALASVGEIQFSLIGFLYQMGGIVFEAVRIVMIQVLLNGDMKMDPLVGLYYFAPVCAVMNFLVAVPTELHKFSWEAVSKAGIVMLILNASIAFLLNISSVFLIGRTSGLVMTLTSILKNILLIIVSVIIWSTKITVLQAFGYAIALGGLFYYSLGHDQIVRLFQSSKSWAWNVWPASQTKRTCIVVFGVIFSAVFIAAAALLHYNPEANAKILSLLGRIGTQ</sequence>
<feature type="transmembrane region" description="Helical" evidence="9">
    <location>
        <begin position="124"/>
        <end position="145"/>
    </location>
</feature>
<feature type="domain" description="Sugar phosphate transporter" evidence="10">
    <location>
        <begin position="52"/>
        <end position="340"/>
    </location>
</feature>
<evidence type="ECO:0000256" key="1">
    <source>
        <dbReference type="ARBA" id="ARBA00003420"/>
    </source>
</evidence>
<dbReference type="PANTHER" id="PTHR11132">
    <property type="entry name" value="SOLUTE CARRIER FAMILY 35"/>
    <property type="match status" value="1"/>
</dbReference>
<evidence type="ECO:0000256" key="8">
    <source>
        <dbReference type="SAM" id="MobiDB-lite"/>
    </source>
</evidence>
<feature type="transmembrane region" description="Helical" evidence="9">
    <location>
        <begin position="79"/>
        <end position="103"/>
    </location>
</feature>
<feature type="transmembrane region" description="Helical" evidence="9">
    <location>
        <begin position="200"/>
        <end position="224"/>
    </location>
</feature>
<feature type="transmembrane region" description="Helical" evidence="9">
    <location>
        <begin position="53"/>
        <end position="73"/>
    </location>
</feature>
<feature type="compositionally biased region" description="Low complexity" evidence="8">
    <location>
        <begin position="14"/>
        <end position="24"/>
    </location>
</feature>
<comment type="similarity">
    <text evidence="3">Belongs to the TPT transporter family. SLC35D subfamily.</text>
</comment>
<keyword evidence="6 9" id="KW-1133">Transmembrane helix</keyword>
<protein>
    <submittedName>
        <fullName evidence="11">Integral membrane protein</fullName>
    </submittedName>
</protein>
<organism evidence="11 12">
    <name type="scientific">Moelleriella libera RCEF 2490</name>
    <dbReference type="NCBI Taxonomy" id="1081109"/>
    <lineage>
        <taxon>Eukaryota</taxon>
        <taxon>Fungi</taxon>
        <taxon>Dikarya</taxon>
        <taxon>Ascomycota</taxon>
        <taxon>Pezizomycotina</taxon>
        <taxon>Sordariomycetes</taxon>
        <taxon>Hypocreomycetidae</taxon>
        <taxon>Hypocreales</taxon>
        <taxon>Clavicipitaceae</taxon>
        <taxon>Moelleriella</taxon>
    </lineage>
</organism>
<feature type="region of interest" description="Disordered" evidence="8">
    <location>
        <begin position="1"/>
        <end position="29"/>
    </location>
</feature>
<evidence type="ECO:0000313" key="11">
    <source>
        <dbReference type="EMBL" id="OAA32937.1"/>
    </source>
</evidence>
<evidence type="ECO:0000256" key="2">
    <source>
        <dbReference type="ARBA" id="ARBA00004477"/>
    </source>
</evidence>
<feature type="transmembrane region" description="Helical" evidence="9">
    <location>
        <begin position="175"/>
        <end position="194"/>
    </location>
</feature>
<feature type="transmembrane region" description="Helical" evidence="9">
    <location>
        <begin position="268"/>
        <end position="290"/>
    </location>
</feature>
<comment type="function">
    <text evidence="1">Involved in the import of GDP-mannose from the cytoplasm into the Golgi lumen.</text>
</comment>
<feature type="transmembrane region" description="Helical" evidence="9">
    <location>
        <begin position="236"/>
        <end position="256"/>
    </location>
</feature>
<evidence type="ECO:0000256" key="5">
    <source>
        <dbReference type="ARBA" id="ARBA00022692"/>
    </source>
</evidence>
<keyword evidence="12" id="KW-1185">Reference proteome</keyword>
<evidence type="ECO:0000256" key="7">
    <source>
        <dbReference type="ARBA" id="ARBA00023136"/>
    </source>
</evidence>
<keyword evidence="5 9" id="KW-0812">Transmembrane</keyword>
<comment type="caution">
    <text evidence="11">The sequence shown here is derived from an EMBL/GenBank/DDBJ whole genome shotgun (WGS) entry which is preliminary data.</text>
</comment>
<dbReference type="InterPro" id="IPR050186">
    <property type="entry name" value="TPT_transporter"/>
</dbReference>
<dbReference type="InterPro" id="IPR004853">
    <property type="entry name" value="Sugar_P_trans_dom"/>
</dbReference>
<evidence type="ECO:0000256" key="3">
    <source>
        <dbReference type="ARBA" id="ARBA00010425"/>
    </source>
</evidence>
<feature type="transmembrane region" description="Helical" evidence="9">
    <location>
        <begin position="371"/>
        <end position="391"/>
    </location>
</feature>
<accession>A0A166UTC6</accession>
<dbReference type="Pfam" id="PF03151">
    <property type="entry name" value="TPT"/>
    <property type="match status" value="1"/>
</dbReference>
<evidence type="ECO:0000256" key="6">
    <source>
        <dbReference type="ARBA" id="ARBA00022989"/>
    </source>
</evidence>
<evidence type="ECO:0000256" key="9">
    <source>
        <dbReference type="SAM" id="Phobius"/>
    </source>
</evidence>
<name>A0A166UTC6_9HYPO</name>
<evidence type="ECO:0000313" key="12">
    <source>
        <dbReference type="Proteomes" id="UP000078544"/>
    </source>
</evidence>
<dbReference type="OrthoDB" id="6418713at2759"/>
<comment type="subunit">
    <text evidence="4">Homooligomer.</text>
</comment>
<dbReference type="AlphaFoldDB" id="A0A166UTC6"/>
<keyword evidence="7 9" id="KW-0472">Membrane</keyword>
<dbReference type="GO" id="GO:0005789">
    <property type="term" value="C:endoplasmic reticulum membrane"/>
    <property type="evidence" value="ECO:0007669"/>
    <property type="project" value="UniProtKB-SubCell"/>
</dbReference>
<proteinExistence type="inferred from homology"/>
<evidence type="ECO:0000259" key="10">
    <source>
        <dbReference type="Pfam" id="PF03151"/>
    </source>
</evidence>
<gene>
    <name evidence="11" type="ORF">AAL_00402</name>
</gene>
<reference evidence="11 12" key="1">
    <citation type="journal article" date="2016" name="Genome Biol. Evol.">
        <title>Divergent and convergent evolution of fungal pathogenicity.</title>
        <authorList>
            <person name="Shang Y."/>
            <person name="Xiao G."/>
            <person name="Zheng P."/>
            <person name="Cen K."/>
            <person name="Zhan S."/>
            <person name="Wang C."/>
        </authorList>
    </citation>
    <scope>NUCLEOTIDE SEQUENCE [LARGE SCALE GENOMIC DNA]</scope>
    <source>
        <strain evidence="11 12">RCEF 2490</strain>
    </source>
</reference>
<comment type="subcellular location">
    <subcellularLocation>
        <location evidence="2">Endoplasmic reticulum membrane</location>
        <topology evidence="2">Multi-pass membrane protein</topology>
    </subcellularLocation>
</comment>
<evidence type="ECO:0000256" key="4">
    <source>
        <dbReference type="ARBA" id="ARBA00011182"/>
    </source>
</evidence>
<feature type="transmembrane region" description="Helical" evidence="9">
    <location>
        <begin position="323"/>
        <end position="341"/>
    </location>
</feature>
<feature type="transmembrane region" description="Helical" evidence="9">
    <location>
        <begin position="297"/>
        <end position="317"/>
    </location>
</feature>
<dbReference type="EMBL" id="AZGY01000001">
    <property type="protein sequence ID" value="OAA32937.1"/>
    <property type="molecule type" value="Genomic_DNA"/>
</dbReference>
<dbReference type="Proteomes" id="UP000078544">
    <property type="component" value="Unassembled WGS sequence"/>
</dbReference>
<feature type="transmembrane region" description="Helical" evidence="9">
    <location>
        <begin position="151"/>
        <end position="168"/>
    </location>
</feature>